<dbReference type="InterPro" id="IPR011006">
    <property type="entry name" value="CheY-like_superfamily"/>
</dbReference>
<dbReference type="SUPFAM" id="SSF52172">
    <property type="entry name" value="CheY-like"/>
    <property type="match status" value="1"/>
</dbReference>
<dbReference type="RefSeq" id="WP_202071076.1">
    <property type="nucleotide sequence ID" value="NZ_AP027142.1"/>
</dbReference>
<evidence type="ECO:0000313" key="18">
    <source>
        <dbReference type="Proteomes" id="UP001317629"/>
    </source>
</evidence>
<evidence type="ECO:0000256" key="8">
    <source>
        <dbReference type="ARBA" id="ARBA00023015"/>
    </source>
</evidence>
<feature type="modified residue" description="4-aspartylphosphate" evidence="13">
    <location>
        <position position="70"/>
    </location>
</feature>
<dbReference type="InterPro" id="IPR001867">
    <property type="entry name" value="OmpR/PhoB-type_DNA-bd"/>
</dbReference>
<dbReference type="InterPro" id="IPR039420">
    <property type="entry name" value="WalR-like"/>
</dbReference>
<evidence type="ECO:0000256" key="12">
    <source>
        <dbReference type="ARBA" id="ARBA00024735"/>
    </source>
</evidence>
<keyword evidence="3" id="KW-0813">Transport</keyword>
<evidence type="ECO:0000256" key="14">
    <source>
        <dbReference type="PROSITE-ProRule" id="PRU01091"/>
    </source>
</evidence>
<sequence>MSDATTAPTGARDGKSDRAPRILVVEDEVPLATLLVYNLEAEGYQVEHVDNGDEAELRIAESPPDLMLLDWMLPGVSGLEICRRLRARDTARDMPIIMLTARGEEAERVRGLSVGADDYVVKPFSTPELMARVRALLRRARPERVASKLTLGDIDLDRETRRVRRSGREIHLGPTEFRLLEYFMEKPGRVFTRAQLLDSVWGMSAEIDERTVDVHVGRLRKALIRGREKDPIRTVRGSGYSFDETFGRE</sequence>
<gene>
    <name evidence="17" type="primary">phoB</name>
    <name evidence="17" type="ORF">SS37A_00340</name>
</gene>
<dbReference type="Gene3D" id="3.40.50.2300">
    <property type="match status" value="1"/>
</dbReference>
<dbReference type="PROSITE" id="PS51755">
    <property type="entry name" value="OMPR_PHOB"/>
    <property type="match status" value="1"/>
</dbReference>
<evidence type="ECO:0000256" key="4">
    <source>
        <dbReference type="ARBA" id="ARBA00022490"/>
    </source>
</evidence>
<reference evidence="17 18" key="1">
    <citation type="journal article" date="2023" name="Int. J. Syst. Evol. Microbiol.">
        <title>Methylocystis iwaonis sp. nov., a type II methane-oxidizing bacterium from surface soil of a rice paddy field in Japan, and emended description of the genus Methylocystis (ex Whittenbury et al. 1970) Bowman et al. 1993.</title>
        <authorList>
            <person name="Kaise H."/>
            <person name="Sawadogo J.B."/>
            <person name="Alam M.S."/>
            <person name="Ueno C."/>
            <person name="Dianou D."/>
            <person name="Shinjo R."/>
            <person name="Asakawa S."/>
        </authorList>
    </citation>
    <scope>NUCLEOTIDE SEQUENCE [LARGE SCALE GENOMIC DNA]</scope>
    <source>
        <strain evidence="17 18">SS37A-Re</strain>
    </source>
</reference>
<keyword evidence="5 13" id="KW-0597">Phosphoprotein</keyword>
<protein>
    <recommendedName>
        <fullName evidence="2">Phosphate regulon transcriptional regulatory protein PhoB</fullName>
    </recommendedName>
</protein>
<keyword evidence="11" id="KW-0804">Transcription</keyword>
<evidence type="ECO:0000313" key="17">
    <source>
        <dbReference type="EMBL" id="BDV32505.1"/>
    </source>
</evidence>
<evidence type="ECO:0000256" key="3">
    <source>
        <dbReference type="ARBA" id="ARBA00022448"/>
    </source>
</evidence>
<dbReference type="InterPro" id="IPR016032">
    <property type="entry name" value="Sig_transdc_resp-reg_C-effctor"/>
</dbReference>
<evidence type="ECO:0000256" key="1">
    <source>
        <dbReference type="ARBA" id="ARBA00004496"/>
    </source>
</evidence>
<organism evidence="17 18">
    <name type="scientific">Methylocystis iwaonis</name>
    <dbReference type="NCBI Taxonomy" id="2885079"/>
    <lineage>
        <taxon>Bacteria</taxon>
        <taxon>Pseudomonadati</taxon>
        <taxon>Pseudomonadota</taxon>
        <taxon>Alphaproteobacteria</taxon>
        <taxon>Hyphomicrobiales</taxon>
        <taxon>Methylocystaceae</taxon>
        <taxon>Methylocystis</taxon>
    </lineage>
</organism>
<dbReference type="GO" id="GO:0003677">
    <property type="term" value="F:DNA binding"/>
    <property type="evidence" value="ECO:0007669"/>
    <property type="project" value="UniProtKB-KW"/>
</dbReference>
<dbReference type="Proteomes" id="UP001317629">
    <property type="component" value="Chromosome"/>
</dbReference>
<dbReference type="InterPro" id="IPR036388">
    <property type="entry name" value="WH-like_DNA-bd_sf"/>
</dbReference>
<dbReference type="SMART" id="SM00448">
    <property type="entry name" value="REC"/>
    <property type="match status" value="1"/>
</dbReference>
<evidence type="ECO:0000259" key="16">
    <source>
        <dbReference type="PROSITE" id="PS51755"/>
    </source>
</evidence>
<keyword evidence="18" id="KW-1185">Reference proteome</keyword>
<dbReference type="PANTHER" id="PTHR48111">
    <property type="entry name" value="REGULATOR OF RPOS"/>
    <property type="match status" value="1"/>
</dbReference>
<dbReference type="Gene3D" id="6.10.250.690">
    <property type="match status" value="1"/>
</dbReference>
<accession>A0ABN6V8T9</accession>
<dbReference type="CDD" id="cd00383">
    <property type="entry name" value="trans_reg_C"/>
    <property type="match status" value="1"/>
</dbReference>
<evidence type="ECO:0000256" key="6">
    <source>
        <dbReference type="ARBA" id="ARBA00022592"/>
    </source>
</evidence>
<evidence type="ECO:0000256" key="2">
    <source>
        <dbReference type="ARBA" id="ARBA00013332"/>
    </source>
</evidence>
<evidence type="ECO:0000259" key="15">
    <source>
        <dbReference type="PROSITE" id="PS50110"/>
    </source>
</evidence>
<dbReference type="NCBIfam" id="TIGR02154">
    <property type="entry name" value="PhoB"/>
    <property type="match status" value="1"/>
</dbReference>
<feature type="DNA-binding region" description="OmpR/PhoB-type" evidence="14">
    <location>
        <begin position="146"/>
        <end position="244"/>
    </location>
</feature>
<comment type="function">
    <text evidence="12">This protein is a positive regulator for the phosphate regulon. Transcription of this operon is positively regulated by PhoB and PhoR when phosphate is limited.</text>
</comment>
<dbReference type="SUPFAM" id="SSF46894">
    <property type="entry name" value="C-terminal effector domain of the bipartite response regulators"/>
    <property type="match status" value="1"/>
</dbReference>
<keyword evidence="8" id="KW-0805">Transcription regulation</keyword>
<dbReference type="Pfam" id="PF00072">
    <property type="entry name" value="Response_reg"/>
    <property type="match status" value="1"/>
</dbReference>
<dbReference type="CDD" id="cd17574">
    <property type="entry name" value="REC_OmpR"/>
    <property type="match status" value="1"/>
</dbReference>
<keyword evidence="4" id="KW-0963">Cytoplasm</keyword>
<dbReference type="EMBL" id="AP027142">
    <property type="protein sequence ID" value="BDV32505.1"/>
    <property type="molecule type" value="Genomic_DNA"/>
</dbReference>
<dbReference type="Pfam" id="PF00486">
    <property type="entry name" value="Trans_reg_C"/>
    <property type="match status" value="1"/>
</dbReference>
<evidence type="ECO:0000256" key="13">
    <source>
        <dbReference type="PROSITE-ProRule" id="PRU00169"/>
    </source>
</evidence>
<evidence type="ECO:0000256" key="10">
    <source>
        <dbReference type="ARBA" id="ARBA00023159"/>
    </source>
</evidence>
<comment type="subcellular location">
    <subcellularLocation>
        <location evidence="1">Cytoplasm</location>
    </subcellularLocation>
</comment>
<evidence type="ECO:0000256" key="5">
    <source>
        <dbReference type="ARBA" id="ARBA00022553"/>
    </source>
</evidence>
<feature type="domain" description="OmpR/PhoB-type" evidence="16">
    <location>
        <begin position="146"/>
        <end position="244"/>
    </location>
</feature>
<evidence type="ECO:0000256" key="9">
    <source>
        <dbReference type="ARBA" id="ARBA00023125"/>
    </source>
</evidence>
<dbReference type="PROSITE" id="PS50110">
    <property type="entry name" value="RESPONSE_REGULATORY"/>
    <property type="match status" value="1"/>
</dbReference>
<keyword evidence="10" id="KW-0010">Activator</keyword>
<name>A0ABN6V8T9_9HYPH</name>
<dbReference type="Gene3D" id="1.10.10.10">
    <property type="entry name" value="Winged helix-like DNA-binding domain superfamily/Winged helix DNA-binding domain"/>
    <property type="match status" value="1"/>
</dbReference>
<keyword evidence="9 14" id="KW-0238">DNA-binding</keyword>
<evidence type="ECO:0000256" key="7">
    <source>
        <dbReference type="ARBA" id="ARBA00023012"/>
    </source>
</evidence>
<dbReference type="SMART" id="SM00862">
    <property type="entry name" value="Trans_reg_C"/>
    <property type="match status" value="1"/>
</dbReference>
<keyword evidence="7" id="KW-0902">Two-component regulatory system</keyword>
<feature type="domain" description="Response regulatory" evidence="15">
    <location>
        <begin position="21"/>
        <end position="137"/>
    </location>
</feature>
<dbReference type="InterPro" id="IPR011879">
    <property type="entry name" value="Sig_transdc_resp-reg_PhoB"/>
</dbReference>
<dbReference type="PANTHER" id="PTHR48111:SF40">
    <property type="entry name" value="PHOSPHATE REGULON TRANSCRIPTIONAL REGULATORY PROTEIN PHOB"/>
    <property type="match status" value="1"/>
</dbReference>
<dbReference type="InterPro" id="IPR001789">
    <property type="entry name" value="Sig_transdc_resp-reg_receiver"/>
</dbReference>
<keyword evidence="6" id="KW-0592">Phosphate transport</keyword>
<proteinExistence type="predicted"/>
<evidence type="ECO:0000256" key="11">
    <source>
        <dbReference type="ARBA" id="ARBA00023163"/>
    </source>
</evidence>